<reference evidence="1" key="1">
    <citation type="journal article" date="2020" name="Nature">
        <title>Giant virus diversity and host interactions through global metagenomics.</title>
        <authorList>
            <person name="Schulz F."/>
            <person name="Roux S."/>
            <person name="Paez-Espino D."/>
            <person name="Jungbluth S."/>
            <person name="Walsh D.A."/>
            <person name="Denef V.J."/>
            <person name="McMahon K.D."/>
            <person name="Konstantinidis K.T."/>
            <person name="Eloe-Fadrosh E.A."/>
            <person name="Kyrpides N.C."/>
            <person name="Woyke T."/>
        </authorList>
    </citation>
    <scope>NUCLEOTIDE SEQUENCE</scope>
    <source>
        <strain evidence="1">GVMAG-M-3300021354-14</strain>
    </source>
</reference>
<protein>
    <submittedName>
        <fullName evidence="1">Uncharacterized protein</fullName>
    </submittedName>
</protein>
<dbReference type="AlphaFoldDB" id="A0A6C0CL66"/>
<organism evidence="1">
    <name type="scientific">viral metagenome</name>
    <dbReference type="NCBI Taxonomy" id="1070528"/>
    <lineage>
        <taxon>unclassified sequences</taxon>
        <taxon>metagenomes</taxon>
        <taxon>organismal metagenomes</taxon>
    </lineage>
</organism>
<accession>A0A6C0CL66</accession>
<sequence>MPSWKVPFGQTAKLLISDSFGDSCVWHVDTLWSIHVDVHEIHIHDVLGTGWRIPNEKDLSVKVVFHKIQLPLQTMHVIHQYEESLARLGMDRKRTPFLQLKYARLWRRNANAKRILRELRLRHILNTVRHSYQAHQHIKETVIEHWRQQTETNTDLRRLGVFRWRRTLRMRKSYRILLGRVMYARWKSRLPWLIRRRQDALAAARKQRRLEVQEFVARRLWWSNLRTPFMFMCQHFRVVYHILCNLRDWYIKNDQKPTFVRECLDSIQARSAVISRKHMDNFQDRILFDVDSFIKSESPLTDSALITRIFIPCLFIRPFMALHTCFLWFKEYSSRTCSAFMPQWFENLIKRTDPIPSIVLGMILRNLQMRTDELIQCRIRSKAYPKHDELYSKQRAPIKVCKKYKPTGKLAEFLQMTEALLFVDDTVTETAQKQKLRRFIRSKVNERKAKRI</sequence>
<dbReference type="EMBL" id="MN739448">
    <property type="protein sequence ID" value="QHT04957.1"/>
    <property type="molecule type" value="Genomic_DNA"/>
</dbReference>
<evidence type="ECO:0000313" key="1">
    <source>
        <dbReference type="EMBL" id="QHT04957.1"/>
    </source>
</evidence>
<proteinExistence type="predicted"/>
<name>A0A6C0CL66_9ZZZZ</name>